<feature type="transmembrane region" description="Helical" evidence="2">
    <location>
        <begin position="120"/>
        <end position="139"/>
    </location>
</feature>
<evidence type="ECO:0000313" key="4">
    <source>
        <dbReference type="EMBL" id="KPL90525.1"/>
    </source>
</evidence>
<sequence length="433" mass="48331">MINRQSAKLLMLLSACIAYSSLMSLVLNSFDIVGDNASAVWRWPVFCFGLIVMVSVRLRLRQRGAIIATAGAIGLSMLGWLWSRTEFSGQELVLSGFGVSFLMARAINADQWNHDWLQQLFWRGLGLLVAFVALGPVMTRGALEEAGFIQLFVAQALGFVAACLFAMMLDQSNQAELQTPPMLGWSSLFTVLIIGIPLLLFELVDGQRSIVGLIFSTFIDGLVLIVGGISVGLSWLVGLLIPSFKPNQRPPEQLVMPEAVDPSTLKPEETSQISSLLGDLLTISVALIGVLMICWLIYRVVRWLRDVETRAVVPGEVVIEQSIWSFDSLREQILERFRRKKPWKFGADDPQRQKVRRVYTKFLELGEDQGQPRGKHQTAHEYGHGYAQRQPDSEPAIDELTAIYTQARYATELDPAALERAEQALKNIQKNQV</sequence>
<feature type="domain" description="Protein-glutamine gamma-glutamyltransferase-like C-terminal" evidence="3">
    <location>
        <begin position="359"/>
        <end position="425"/>
    </location>
</feature>
<keyword evidence="2" id="KW-0812">Transmembrane</keyword>
<feature type="transmembrane region" description="Helical" evidence="2">
    <location>
        <begin position="213"/>
        <end position="241"/>
    </location>
</feature>
<feature type="transmembrane region" description="Helical" evidence="2">
    <location>
        <begin position="65"/>
        <end position="83"/>
    </location>
</feature>
<dbReference type="Pfam" id="PF13559">
    <property type="entry name" value="DUF4129"/>
    <property type="match status" value="1"/>
</dbReference>
<dbReference type="RefSeq" id="WP_054533400.1">
    <property type="nucleotide sequence ID" value="NZ_LGKP01000011.1"/>
</dbReference>
<name>A0A0P6YZ61_9CHLR</name>
<accession>A0A0P6YZ61</accession>
<feature type="transmembrane region" description="Helical" evidence="2">
    <location>
        <begin position="9"/>
        <end position="27"/>
    </location>
</feature>
<gene>
    <name evidence="4" type="ORF">SE18_05370</name>
</gene>
<dbReference type="STRING" id="70996.SE18_05370"/>
<evidence type="ECO:0000259" key="3">
    <source>
        <dbReference type="Pfam" id="PF13559"/>
    </source>
</evidence>
<dbReference type="AlphaFoldDB" id="A0A0P6YZ61"/>
<keyword evidence="2" id="KW-1133">Transmembrane helix</keyword>
<feature type="transmembrane region" description="Helical" evidence="2">
    <location>
        <begin position="181"/>
        <end position="201"/>
    </location>
</feature>
<feature type="transmembrane region" description="Helical" evidence="2">
    <location>
        <begin position="280"/>
        <end position="301"/>
    </location>
</feature>
<evidence type="ECO:0000313" key="5">
    <source>
        <dbReference type="Proteomes" id="UP000050277"/>
    </source>
</evidence>
<organism evidence="4 5">
    <name type="scientific">Herpetosiphon geysericola</name>
    <dbReference type="NCBI Taxonomy" id="70996"/>
    <lineage>
        <taxon>Bacteria</taxon>
        <taxon>Bacillati</taxon>
        <taxon>Chloroflexota</taxon>
        <taxon>Chloroflexia</taxon>
        <taxon>Herpetosiphonales</taxon>
        <taxon>Herpetosiphonaceae</taxon>
        <taxon>Herpetosiphon</taxon>
    </lineage>
</organism>
<dbReference type="OrthoDB" id="9804872at2"/>
<dbReference type="EMBL" id="LGKP01000011">
    <property type="protein sequence ID" value="KPL90525.1"/>
    <property type="molecule type" value="Genomic_DNA"/>
</dbReference>
<keyword evidence="5" id="KW-1185">Reference proteome</keyword>
<comment type="caution">
    <text evidence="4">The sequence shown here is derived from an EMBL/GenBank/DDBJ whole genome shotgun (WGS) entry which is preliminary data.</text>
</comment>
<dbReference type="Proteomes" id="UP000050277">
    <property type="component" value="Unassembled WGS sequence"/>
</dbReference>
<feature type="transmembrane region" description="Helical" evidence="2">
    <location>
        <begin position="39"/>
        <end position="58"/>
    </location>
</feature>
<reference evidence="4 5" key="1">
    <citation type="submission" date="2015-07" db="EMBL/GenBank/DDBJ databases">
        <title>Whole genome sequence of Herpetosiphon geysericola DSM 7119.</title>
        <authorList>
            <person name="Hemp J."/>
            <person name="Ward L.M."/>
            <person name="Pace L.A."/>
            <person name="Fischer W.W."/>
        </authorList>
    </citation>
    <scope>NUCLEOTIDE SEQUENCE [LARGE SCALE GENOMIC DNA]</scope>
    <source>
        <strain evidence="4 5">DSM 7119</strain>
    </source>
</reference>
<dbReference type="InterPro" id="IPR025403">
    <property type="entry name" value="TgpA-like_C"/>
</dbReference>
<keyword evidence="2" id="KW-0472">Membrane</keyword>
<proteinExistence type="predicted"/>
<feature type="region of interest" description="Disordered" evidence="1">
    <location>
        <begin position="368"/>
        <end position="393"/>
    </location>
</feature>
<feature type="transmembrane region" description="Helical" evidence="2">
    <location>
        <begin position="151"/>
        <end position="169"/>
    </location>
</feature>
<protein>
    <recommendedName>
        <fullName evidence="3">Protein-glutamine gamma-glutamyltransferase-like C-terminal domain-containing protein</fullName>
    </recommendedName>
</protein>
<evidence type="ECO:0000256" key="2">
    <source>
        <dbReference type="SAM" id="Phobius"/>
    </source>
</evidence>
<evidence type="ECO:0000256" key="1">
    <source>
        <dbReference type="SAM" id="MobiDB-lite"/>
    </source>
</evidence>